<feature type="chain" id="PRO_5047340627" description="Rhodanese domain-containing protein" evidence="1">
    <location>
        <begin position="21"/>
        <end position="206"/>
    </location>
</feature>
<dbReference type="InterPro" id="IPR036873">
    <property type="entry name" value="Rhodanese-like_dom_sf"/>
</dbReference>
<evidence type="ECO:0000313" key="3">
    <source>
        <dbReference type="EMBL" id="MEW9919867.1"/>
    </source>
</evidence>
<comment type="caution">
    <text evidence="3">The sequence shown here is derived from an EMBL/GenBank/DDBJ whole genome shotgun (WGS) entry which is preliminary data.</text>
</comment>
<keyword evidence="1" id="KW-0732">Signal</keyword>
<dbReference type="Gene3D" id="3.40.250.10">
    <property type="entry name" value="Rhodanese-like domain"/>
    <property type="match status" value="1"/>
</dbReference>
<evidence type="ECO:0000313" key="4">
    <source>
        <dbReference type="Proteomes" id="UP001556098"/>
    </source>
</evidence>
<protein>
    <recommendedName>
        <fullName evidence="2">Rhodanese domain-containing protein</fullName>
    </recommendedName>
</protein>
<evidence type="ECO:0000259" key="2">
    <source>
        <dbReference type="PROSITE" id="PS50206"/>
    </source>
</evidence>
<reference evidence="3 4" key="1">
    <citation type="submission" date="2024-07" db="EMBL/GenBank/DDBJ databases">
        <title>Marimonas sp.nov., isolated from tidal-flat sediment.</title>
        <authorList>
            <person name="Jayan J.N."/>
            <person name="Lee S.S."/>
        </authorList>
    </citation>
    <scope>NUCLEOTIDE SEQUENCE [LARGE SCALE GENOMIC DNA]</scope>
    <source>
        <strain evidence="3 4">MJW-29</strain>
    </source>
</reference>
<dbReference type="SUPFAM" id="SSF52821">
    <property type="entry name" value="Rhodanese/Cell cycle control phosphatase"/>
    <property type="match status" value="1"/>
</dbReference>
<dbReference type="InterPro" id="IPR001763">
    <property type="entry name" value="Rhodanese-like_dom"/>
</dbReference>
<dbReference type="Proteomes" id="UP001556098">
    <property type="component" value="Unassembled WGS sequence"/>
</dbReference>
<organism evidence="3 4">
    <name type="scientific">Sulfitobacter sediminis</name>
    <dbReference type="NCBI Taxonomy" id="3234186"/>
    <lineage>
        <taxon>Bacteria</taxon>
        <taxon>Pseudomonadati</taxon>
        <taxon>Pseudomonadota</taxon>
        <taxon>Alphaproteobacteria</taxon>
        <taxon>Rhodobacterales</taxon>
        <taxon>Roseobacteraceae</taxon>
        <taxon>Sulfitobacter</taxon>
    </lineage>
</organism>
<feature type="domain" description="Rhodanese" evidence="2">
    <location>
        <begin position="93"/>
        <end position="203"/>
    </location>
</feature>
<gene>
    <name evidence="3" type="ORF">AB2B41_09645</name>
</gene>
<keyword evidence="4" id="KW-1185">Reference proteome</keyword>
<name>A0ABV3RLL5_9RHOB</name>
<evidence type="ECO:0000256" key="1">
    <source>
        <dbReference type="SAM" id="SignalP"/>
    </source>
</evidence>
<proteinExistence type="predicted"/>
<feature type="signal peptide" evidence="1">
    <location>
        <begin position="1"/>
        <end position="20"/>
    </location>
</feature>
<accession>A0ABV3RLL5</accession>
<sequence length="206" mass="21735">MHGWTTGVSALLILVAGASAAEEKMTEAKASFIFNGERIRIARDNADAARFVTAFASLRDACGAACVAPMQVAQGVATLGEVEVLNFLVNEVAGNAGLMVDARLQQDRAMGFIPGSVSLPHSAVDPDNGFRDDVLRALGAVDADGGFDFTQARQLLIYDLGPGSDDAGSLVRNLLTVGYPAGMLRYYRGGMQMWSLLGFSIEEGQS</sequence>
<dbReference type="PROSITE" id="PS50206">
    <property type="entry name" value="RHODANESE_3"/>
    <property type="match status" value="1"/>
</dbReference>
<dbReference type="RefSeq" id="WP_367877571.1">
    <property type="nucleotide sequence ID" value="NZ_JBFNXX010000006.1"/>
</dbReference>
<dbReference type="EMBL" id="JBFNXX010000006">
    <property type="protein sequence ID" value="MEW9919867.1"/>
    <property type="molecule type" value="Genomic_DNA"/>
</dbReference>